<dbReference type="AlphaFoldDB" id="A0A5J6FEU1"/>
<feature type="region of interest" description="Disordered" evidence="1">
    <location>
        <begin position="725"/>
        <end position="766"/>
    </location>
</feature>
<name>A0A5J6FEU1_9ACTN</name>
<feature type="chain" id="PRO_5023925438" description="DUF11 domain-containing protein" evidence="3">
    <location>
        <begin position="48"/>
        <end position="766"/>
    </location>
</feature>
<keyword evidence="3" id="KW-0732">Signal</keyword>
<organism evidence="4 5">
    <name type="scientific">Streptomyces nitrosporeus</name>
    <dbReference type="NCBI Taxonomy" id="28894"/>
    <lineage>
        <taxon>Bacteria</taxon>
        <taxon>Bacillati</taxon>
        <taxon>Actinomycetota</taxon>
        <taxon>Actinomycetes</taxon>
        <taxon>Kitasatosporales</taxon>
        <taxon>Streptomycetaceae</taxon>
        <taxon>Streptomyces</taxon>
    </lineage>
</organism>
<gene>
    <name evidence="4" type="ORF">CP967_16950</name>
</gene>
<dbReference type="InterPro" id="IPR046112">
    <property type="entry name" value="DUF6049"/>
</dbReference>
<dbReference type="OrthoDB" id="3797035at2"/>
<accession>A0A5J6FEU1</accession>
<evidence type="ECO:0000256" key="3">
    <source>
        <dbReference type="SAM" id="SignalP"/>
    </source>
</evidence>
<dbReference type="Pfam" id="PF19516">
    <property type="entry name" value="DUF6049"/>
    <property type="match status" value="1"/>
</dbReference>
<feature type="signal peptide" evidence="3">
    <location>
        <begin position="1"/>
        <end position="47"/>
    </location>
</feature>
<keyword evidence="2" id="KW-1133">Transmembrane helix</keyword>
<keyword evidence="2" id="KW-0812">Transmembrane</keyword>
<proteinExistence type="predicted"/>
<dbReference type="InterPro" id="IPR010916">
    <property type="entry name" value="TonB_box_CS"/>
</dbReference>
<feature type="compositionally biased region" description="Low complexity" evidence="1">
    <location>
        <begin position="747"/>
        <end position="766"/>
    </location>
</feature>
<dbReference type="KEGG" id="snk:CP967_16950"/>
<evidence type="ECO:0008006" key="6">
    <source>
        <dbReference type="Google" id="ProtNLM"/>
    </source>
</evidence>
<evidence type="ECO:0000256" key="2">
    <source>
        <dbReference type="SAM" id="Phobius"/>
    </source>
</evidence>
<keyword evidence="2" id="KW-0472">Membrane</keyword>
<keyword evidence="5" id="KW-1185">Reference proteome</keyword>
<evidence type="ECO:0000313" key="5">
    <source>
        <dbReference type="Proteomes" id="UP000326178"/>
    </source>
</evidence>
<evidence type="ECO:0000256" key="1">
    <source>
        <dbReference type="SAM" id="MobiDB-lite"/>
    </source>
</evidence>
<dbReference type="RefSeq" id="WP_150488763.1">
    <property type="nucleotide sequence ID" value="NZ_BMUV01000010.1"/>
</dbReference>
<feature type="transmembrane region" description="Helical" evidence="2">
    <location>
        <begin position="698"/>
        <end position="718"/>
    </location>
</feature>
<sequence>MAEAADSQGAVISPARRWLRRTASLLAGAPLLAALLSISPAAPPAQAAGTAKTPTGSRTVSVSLDTLAPSAPVEGDTLTVSGTLTNRGKKTITDGVVDLRVGPRLSGRTAVDEAAGRTGYLPGSDPARLGDPYTVEVPKLPSGVSQDFTLAVPVNKLGLGEDGVYQLGVSLTGKTSGAPYGQVLGIQRTFLPWQPEDTRNKTGLTFLWPLIASSHVTAETGSDEQQTPVFADDDLAVELAPGGRLEQLVSLGSSLPVTWVIDPDLLASVDAMTKNYRVKIGDTTVPGTNQPIAKQWLTALQAAVKDGSVVALPFGDPDLASIAHRGKNVSGTLGHLQTATEVAAVTVETVLHVKPSTDFAWPVEGAVDPSVVDVATSAGAHKVIARSDSLEERGGLLYTPTAARPIGGGTTAVVADHRLSTAFRGDMAKAGSSTSAVQKFLAQTLALTEQAPDKERSIVVAPQRTPTAAQAQTMARALQALSAQRWTQPLDLVAAAEAKPDARATTKVPKTSAYPKKLRSQELPTQAFQDIRTTQSSLDSFQVILTQPERVVSPFGNAVNRAMSTSWRGRPLEAQRYRDAVRLYLQSLTNEVQLVTKSDVTLSGRSATIPVTVQNKLVQGIDHLVLRLTSNNAARLKLGDGEAVAQRPVRIAGGHSQSVKFDASANANGQAQVTARLFTEDGTPYGEEMTFTVKVSEVTPTVLLVIAGGLLLLVLAGIRMYTHRKRAAAGEAQESDGGEPGQPSDPTPDTGPESGSPSGTGEKVDR</sequence>
<dbReference type="PROSITE" id="PS00430">
    <property type="entry name" value="TONB_DEPENDENT_REC_1"/>
    <property type="match status" value="1"/>
</dbReference>
<dbReference type="Proteomes" id="UP000326178">
    <property type="component" value="Chromosome"/>
</dbReference>
<reference evidence="4 5" key="1">
    <citation type="submission" date="2017-09" db="EMBL/GenBank/DDBJ databases">
        <authorList>
            <person name="Lee N."/>
            <person name="Cho B.-K."/>
        </authorList>
    </citation>
    <scope>NUCLEOTIDE SEQUENCE [LARGE SCALE GENOMIC DNA]</scope>
    <source>
        <strain evidence="4 5">ATCC 12769</strain>
    </source>
</reference>
<evidence type="ECO:0000313" key="4">
    <source>
        <dbReference type="EMBL" id="QEU73455.1"/>
    </source>
</evidence>
<dbReference type="EMBL" id="CP023702">
    <property type="protein sequence ID" value="QEU73455.1"/>
    <property type="molecule type" value="Genomic_DNA"/>
</dbReference>
<protein>
    <recommendedName>
        <fullName evidence="6">DUF11 domain-containing protein</fullName>
    </recommendedName>
</protein>